<gene>
    <name evidence="2" type="ORF">BCR33DRAFT_794935</name>
</gene>
<name>A0A1Y2AUT9_9FUNG</name>
<comment type="caution">
    <text evidence="2">The sequence shown here is derived from an EMBL/GenBank/DDBJ whole genome shotgun (WGS) entry which is preliminary data.</text>
</comment>
<dbReference type="AlphaFoldDB" id="A0A1Y2AUT9"/>
<evidence type="ECO:0000313" key="3">
    <source>
        <dbReference type="Proteomes" id="UP000193642"/>
    </source>
</evidence>
<reference evidence="2 3" key="1">
    <citation type="submission" date="2016-07" db="EMBL/GenBank/DDBJ databases">
        <title>Pervasive Adenine N6-methylation of Active Genes in Fungi.</title>
        <authorList>
            <consortium name="DOE Joint Genome Institute"/>
            <person name="Mondo S.J."/>
            <person name="Dannebaum R.O."/>
            <person name="Kuo R.C."/>
            <person name="Labutti K."/>
            <person name="Haridas S."/>
            <person name="Kuo A."/>
            <person name="Salamov A."/>
            <person name="Ahrendt S.R."/>
            <person name="Lipzen A."/>
            <person name="Sullivan W."/>
            <person name="Andreopoulos W.B."/>
            <person name="Clum A."/>
            <person name="Lindquist E."/>
            <person name="Daum C."/>
            <person name="Ramamoorthy G.K."/>
            <person name="Gryganskyi A."/>
            <person name="Culley D."/>
            <person name="Magnuson J.K."/>
            <person name="James T.Y."/>
            <person name="O'Malley M.A."/>
            <person name="Stajich J.E."/>
            <person name="Spatafora J.W."/>
            <person name="Visel A."/>
            <person name="Grigoriev I.V."/>
        </authorList>
    </citation>
    <scope>NUCLEOTIDE SEQUENCE [LARGE SCALE GENOMIC DNA]</scope>
    <source>
        <strain evidence="2 3">JEL800</strain>
    </source>
</reference>
<feature type="region of interest" description="Disordered" evidence="1">
    <location>
        <begin position="104"/>
        <end position="155"/>
    </location>
</feature>
<sequence length="155" mass="16559">MTVVCAPLNLDAPVLRACQPPTLHPTLPLQSLALADTLCNCIACVFELSTNTAFSMNPQFNFIAALAEVRSIVAAAARAAEDNPIGRDDVQVVARAGAAVHEGQIPKKKKLRSATKPRGGKGKVVEEESMRSLRRGSVGHRKSNQGFLQGTRKCI</sequence>
<evidence type="ECO:0000313" key="2">
    <source>
        <dbReference type="EMBL" id="ORY25967.1"/>
    </source>
</evidence>
<feature type="compositionally biased region" description="Basic residues" evidence="1">
    <location>
        <begin position="132"/>
        <end position="143"/>
    </location>
</feature>
<accession>A0A1Y2AUT9</accession>
<evidence type="ECO:0000256" key="1">
    <source>
        <dbReference type="SAM" id="MobiDB-lite"/>
    </source>
</evidence>
<keyword evidence="3" id="KW-1185">Reference proteome</keyword>
<feature type="compositionally biased region" description="Basic residues" evidence="1">
    <location>
        <begin position="106"/>
        <end position="121"/>
    </location>
</feature>
<organism evidence="2 3">
    <name type="scientific">Rhizoclosmatium globosum</name>
    <dbReference type="NCBI Taxonomy" id="329046"/>
    <lineage>
        <taxon>Eukaryota</taxon>
        <taxon>Fungi</taxon>
        <taxon>Fungi incertae sedis</taxon>
        <taxon>Chytridiomycota</taxon>
        <taxon>Chytridiomycota incertae sedis</taxon>
        <taxon>Chytridiomycetes</taxon>
        <taxon>Chytridiales</taxon>
        <taxon>Chytriomycetaceae</taxon>
        <taxon>Rhizoclosmatium</taxon>
    </lineage>
</organism>
<dbReference type="EMBL" id="MCGO01000121">
    <property type="protein sequence ID" value="ORY25967.1"/>
    <property type="molecule type" value="Genomic_DNA"/>
</dbReference>
<dbReference type="Proteomes" id="UP000193642">
    <property type="component" value="Unassembled WGS sequence"/>
</dbReference>
<proteinExistence type="predicted"/>
<protein>
    <submittedName>
        <fullName evidence="2">Uncharacterized protein</fullName>
    </submittedName>
</protein>